<dbReference type="InterPro" id="IPR036047">
    <property type="entry name" value="F-box-like_dom_sf"/>
</dbReference>
<dbReference type="WBParaSite" id="Minc3s00564g14334">
    <property type="protein sequence ID" value="Minc3s00564g14334"/>
    <property type="gene ID" value="Minc3s00564g14334"/>
</dbReference>
<name>A0A914LNT1_MELIC</name>
<dbReference type="AlphaFoldDB" id="A0A914LNT1"/>
<keyword evidence="2" id="KW-1185">Reference proteome</keyword>
<organism evidence="2 3">
    <name type="scientific">Meloidogyne incognita</name>
    <name type="common">Southern root-knot nematode worm</name>
    <name type="synonym">Oxyuris incognita</name>
    <dbReference type="NCBI Taxonomy" id="6306"/>
    <lineage>
        <taxon>Eukaryota</taxon>
        <taxon>Metazoa</taxon>
        <taxon>Ecdysozoa</taxon>
        <taxon>Nematoda</taxon>
        <taxon>Chromadorea</taxon>
        <taxon>Rhabditida</taxon>
        <taxon>Tylenchina</taxon>
        <taxon>Tylenchomorpha</taxon>
        <taxon>Tylenchoidea</taxon>
        <taxon>Meloidogynidae</taxon>
        <taxon>Meloidogyninae</taxon>
        <taxon>Meloidogyne</taxon>
        <taxon>Meloidogyne incognita group</taxon>
    </lineage>
</organism>
<evidence type="ECO:0000313" key="3">
    <source>
        <dbReference type="WBParaSite" id="Minc3s00564g14334"/>
    </source>
</evidence>
<sequence length="113" mass="13446">MFSLPAEVQLDIFKFLSYEELCSIKQTNLYFRDFINDFDGELARQKLPFRISFPIIDQVKDTRKLIKTEAENIDFPLNERFEEKLKNELEKPIPLYSMNQDLEKNIFTCLSKG</sequence>
<evidence type="ECO:0000259" key="1">
    <source>
        <dbReference type="PROSITE" id="PS50181"/>
    </source>
</evidence>
<dbReference type="PROSITE" id="PS50181">
    <property type="entry name" value="FBOX"/>
    <property type="match status" value="1"/>
</dbReference>
<dbReference type="Pfam" id="PF12937">
    <property type="entry name" value="F-box-like"/>
    <property type="match status" value="1"/>
</dbReference>
<evidence type="ECO:0000313" key="2">
    <source>
        <dbReference type="Proteomes" id="UP000887563"/>
    </source>
</evidence>
<accession>A0A914LNT1</accession>
<dbReference type="InterPro" id="IPR001810">
    <property type="entry name" value="F-box_dom"/>
</dbReference>
<protein>
    <submittedName>
        <fullName evidence="3">F-box domain-containing protein</fullName>
    </submittedName>
</protein>
<feature type="domain" description="F-box" evidence="1">
    <location>
        <begin position="1"/>
        <end position="47"/>
    </location>
</feature>
<dbReference type="SUPFAM" id="SSF81383">
    <property type="entry name" value="F-box domain"/>
    <property type="match status" value="1"/>
</dbReference>
<dbReference type="Gene3D" id="1.20.1280.50">
    <property type="match status" value="1"/>
</dbReference>
<reference evidence="3" key="1">
    <citation type="submission" date="2022-11" db="UniProtKB">
        <authorList>
            <consortium name="WormBaseParasite"/>
        </authorList>
    </citation>
    <scope>IDENTIFICATION</scope>
</reference>
<dbReference type="Proteomes" id="UP000887563">
    <property type="component" value="Unplaced"/>
</dbReference>
<proteinExistence type="predicted"/>